<feature type="transmembrane region" description="Helical" evidence="6">
    <location>
        <begin position="56"/>
        <end position="76"/>
    </location>
</feature>
<organism evidence="8 9">
    <name type="scientific">Euzebya pacifica</name>
    <dbReference type="NCBI Taxonomy" id="1608957"/>
    <lineage>
        <taxon>Bacteria</taxon>
        <taxon>Bacillati</taxon>
        <taxon>Actinomycetota</taxon>
        <taxon>Nitriliruptoria</taxon>
        <taxon>Euzebyales</taxon>
    </lineage>
</organism>
<dbReference type="AlphaFoldDB" id="A0A346Y3P6"/>
<feature type="region of interest" description="Disordered" evidence="5">
    <location>
        <begin position="202"/>
        <end position="222"/>
    </location>
</feature>
<dbReference type="Gene3D" id="1.20.1250.20">
    <property type="entry name" value="MFS general substrate transporter like domains"/>
    <property type="match status" value="2"/>
</dbReference>
<evidence type="ECO:0000256" key="6">
    <source>
        <dbReference type="SAM" id="Phobius"/>
    </source>
</evidence>
<name>A0A346Y3P6_9ACTN</name>
<dbReference type="RefSeq" id="WP_114593334.1">
    <property type="nucleotide sequence ID" value="NZ_CP031165.1"/>
</dbReference>
<dbReference type="PANTHER" id="PTHR23514:SF13">
    <property type="entry name" value="INNER MEMBRANE PROTEIN YBJJ"/>
    <property type="match status" value="1"/>
</dbReference>
<feature type="transmembrane region" description="Helical" evidence="6">
    <location>
        <begin position="151"/>
        <end position="169"/>
    </location>
</feature>
<keyword evidence="2 6" id="KW-0812">Transmembrane</keyword>
<dbReference type="GO" id="GO:0005886">
    <property type="term" value="C:plasma membrane"/>
    <property type="evidence" value="ECO:0007669"/>
    <property type="project" value="UniProtKB-SubCell"/>
</dbReference>
<evidence type="ECO:0000256" key="3">
    <source>
        <dbReference type="ARBA" id="ARBA00022989"/>
    </source>
</evidence>
<dbReference type="PANTHER" id="PTHR23514">
    <property type="entry name" value="BYPASS OF STOP CODON PROTEIN 6"/>
    <property type="match status" value="1"/>
</dbReference>
<evidence type="ECO:0000313" key="8">
    <source>
        <dbReference type="EMBL" id="AXV09093.1"/>
    </source>
</evidence>
<evidence type="ECO:0000256" key="2">
    <source>
        <dbReference type="ARBA" id="ARBA00022692"/>
    </source>
</evidence>
<proteinExistence type="predicted"/>
<feature type="transmembrane region" description="Helical" evidence="6">
    <location>
        <begin position="175"/>
        <end position="193"/>
    </location>
</feature>
<sequence>MDGSGASGVEPNPTDATTDRRALLAVAATFAANAGVYGSLLPRFPQLADRLDAGEAAFGLALLGGGLGGLIGSTLMPTVVRRLGGFVPTIRWAVPVMLLGGVATGVAPTLVVFGLAMLVMGLADGVLDPAMNELALGEQQRRGRSVMGRMHATWSGTTTAAVGVGTLLAAADVPVGLHVGVVAAVMGLLQLVVGRGLRERTQGAAAHADPGEPTPTERGSLREGLWVRPGPLLTVGAVGVMGVAAAWVEVPPQDWSALLLSRELGASAGLAGAGPLVFVGGVFLGRTVMDRLVDRFGGRRVAIGAGLASLVGVSAGLVTTASTGSPWPLLVGLLLGGLGASPVFPLMFTAGDAAAQRLGRPAGTGGSLVSAASRLGFLSSPVLVGFVAERLDLVVALAITPLGALLMLATLPRMLRAADR</sequence>
<feature type="transmembrane region" description="Helical" evidence="6">
    <location>
        <begin position="268"/>
        <end position="289"/>
    </location>
</feature>
<feature type="transmembrane region" description="Helical" evidence="6">
    <location>
        <begin position="96"/>
        <end position="123"/>
    </location>
</feature>
<evidence type="ECO:0000256" key="4">
    <source>
        <dbReference type="ARBA" id="ARBA00023136"/>
    </source>
</evidence>
<evidence type="ECO:0000259" key="7">
    <source>
        <dbReference type="PROSITE" id="PS50850"/>
    </source>
</evidence>
<dbReference type="OrthoDB" id="151222at2"/>
<evidence type="ECO:0000313" key="9">
    <source>
        <dbReference type="Proteomes" id="UP000264006"/>
    </source>
</evidence>
<comment type="subcellular location">
    <subcellularLocation>
        <location evidence="1">Cell membrane</location>
        <topology evidence="1">Multi-pass membrane protein</topology>
    </subcellularLocation>
</comment>
<feature type="transmembrane region" description="Helical" evidence="6">
    <location>
        <begin position="301"/>
        <end position="321"/>
    </location>
</feature>
<dbReference type="InterPro" id="IPR036259">
    <property type="entry name" value="MFS_trans_sf"/>
</dbReference>
<dbReference type="Proteomes" id="UP000264006">
    <property type="component" value="Chromosome"/>
</dbReference>
<dbReference type="InterPro" id="IPR020846">
    <property type="entry name" value="MFS_dom"/>
</dbReference>
<feature type="transmembrane region" description="Helical" evidence="6">
    <location>
        <begin position="368"/>
        <end position="387"/>
    </location>
</feature>
<keyword evidence="4 6" id="KW-0472">Membrane</keyword>
<dbReference type="GO" id="GO:0022857">
    <property type="term" value="F:transmembrane transporter activity"/>
    <property type="evidence" value="ECO:0007669"/>
    <property type="project" value="InterPro"/>
</dbReference>
<evidence type="ECO:0000256" key="5">
    <source>
        <dbReference type="SAM" id="MobiDB-lite"/>
    </source>
</evidence>
<feature type="transmembrane region" description="Helical" evidence="6">
    <location>
        <begin position="327"/>
        <end position="348"/>
    </location>
</feature>
<feature type="domain" description="Major facilitator superfamily (MFS) profile" evidence="7">
    <location>
        <begin position="232"/>
        <end position="420"/>
    </location>
</feature>
<feature type="transmembrane region" description="Helical" evidence="6">
    <location>
        <begin position="393"/>
        <end position="411"/>
    </location>
</feature>
<accession>A0A346Y3P6</accession>
<gene>
    <name evidence="8" type="ORF">DVS28_a4428</name>
</gene>
<dbReference type="InterPro" id="IPR051788">
    <property type="entry name" value="MFS_Transporter"/>
</dbReference>
<dbReference type="PROSITE" id="PS50850">
    <property type="entry name" value="MFS"/>
    <property type="match status" value="1"/>
</dbReference>
<feature type="transmembrane region" description="Helical" evidence="6">
    <location>
        <begin position="230"/>
        <end position="248"/>
    </location>
</feature>
<keyword evidence="3 6" id="KW-1133">Transmembrane helix</keyword>
<protein>
    <submittedName>
        <fullName evidence="8">Membrane protein mosC</fullName>
    </submittedName>
</protein>
<reference evidence="8 9" key="1">
    <citation type="submission" date="2018-09" db="EMBL/GenBank/DDBJ databases">
        <title>Complete genome sequence of Euzebya sp. DY32-46 isolated from seawater of Pacific Ocean.</title>
        <authorList>
            <person name="Xu L."/>
            <person name="Wu Y.-H."/>
            <person name="Xu X.-W."/>
        </authorList>
    </citation>
    <scope>NUCLEOTIDE SEQUENCE [LARGE SCALE GENOMIC DNA]</scope>
    <source>
        <strain evidence="8 9">DY32-46</strain>
    </source>
</reference>
<feature type="transmembrane region" description="Helical" evidence="6">
    <location>
        <begin position="22"/>
        <end position="44"/>
    </location>
</feature>
<evidence type="ECO:0000256" key="1">
    <source>
        <dbReference type="ARBA" id="ARBA00004651"/>
    </source>
</evidence>
<dbReference type="KEGG" id="euz:DVS28_a4428"/>
<dbReference type="EMBL" id="CP031165">
    <property type="protein sequence ID" value="AXV09093.1"/>
    <property type="molecule type" value="Genomic_DNA"/>
</dbReference>
<keyword evidence="9" id="KW-1185">Reference proteome</keyword>
<dbReference type="SUPFAM" id="SSF103473">
    <property type="entry name" value="MFS general substrate transporter"/>
    <property type="match status" value="1"/>
</dbReference>